<feature type="DNA-binding region" description="H-T-H motif" evidence="4">
    <location>
        <begin position="52"/>
        <end position="71"/>
    </location>
</feature>
<evidence type="ECO:0000259" key="6">
    <source>
        <dbReference type="PROSITE" id="PS50977"/>
    </source>
</evidence>
<feature type="compositionally biased region" description="Basic and acidic residues" evidence="5">
    <location>
        <begin position="1"/>
        <end position="13"/>
    </location>
</feature>
<dbReference type="EMBL" id="LR134363">
    <property type="protein sequence ID" value="VEG74004.1"/>
    <property type="molecule type" value="Genomic_DNA"/>
</dbReference>
<keyword evidence="8" id="KW-1185">Reference proteome</keyword>
<reference evidence="7 8" key="1">
    <citation type="submission" date="2018-12" db="EMBL/GenBank/DDBJ databases">
        <authorList>
            <consortium name="Pathogen Informatics"/>
        </authorList>
    </citation>
    <scope>NUCLEOTIDE SEQUENCE [LARGE SCALE GENOMIC DNA]</scope>
    <source>
        <strain evidence="7 8">NCTC11923</strain>
    </source>
</reference>
<dbReference type="AlphaFoldDB" id="A0A448KAQ2"/>
<dbReference type="PRINTS" id="PR00455">
    <property type="entry name" value="HTHTETR"/>
</dbReference>
<dbReference type="Pfam" id="PF00440">
    <property type="entry name" value="TetR_N"/>
    <property type="match status" value="1"/>
</dbReference>
<dbReference type="InterPro" id="IPR041347">
    <property type="entry name" value="MftR_C"/>
</dbReference>
<dbReference type="PANTHER" id="PTHR30055:SF234">
    <property type="entry name" value="HTH-TYPE TRANSCRIPTIONAL REGULATOR BETI"/>
    <property type="match status" value="1"/>
</dbReference>
<dbReference type="Gene3D" id="1.10.10.60">
    <property type="entry name" value="Homeodomain-like"/>
    <property type="match status" value="1"/>
</dbReference>
<name>A0A448KAQ2_9ACTO</name>
<protein>
    <submittedName>
        <fullName evidence="7">HTH-type transcriptional repressor Bm3R1</fullName>
    </submittedName>
</protein>
<evidence type="ECO:0000256" key="1">
    <source>
        <dbReference type="ARBA" id="ARBA00023015"/>
    </source>
</evidence>
<sequence length="209" mass="23410">MSEETGRDEDWAQHRHAAPNLSLRERAKREAMRQIQTVALDLFDERGYDAVTVEEVAKAAGASASTVYRYFGTKDRLIVHDEYDQSAADLFLSGIDEGLSLVGAARKAVDAMAQSLREDPAWRRRARYMSEQPSIWAQQMIEASSAVRVITQEVARRRGVEAGPELTIKVNALVGTLLLALEEWWQQEDADIPQLINEALDVLEAGIRD</sequence>
<dbReference type="PROSITE" id="PS50977">
    <property type="entry name" value="HTH_TETR_2"/>
    <property type="match status" value="1"/>
</dbReference>
<dbReference type="STRING" id="1278298.GCA_000428685_00144"/>
<dbReference type="InterPro" id="IPR009057">
    <property type="entry name" value="Homeodomain-like_sf"/>
</dbReference>
<keyword evidence="1" id="KW-0805">Transcription regulation</keyword>
<evidence type="ECO:0000256" key="3">
    <source>
        <dbReference type="ARBA" id="ARBA00023163"/>
    </source>
</evidence>
<evidence type="ECO:0000256" key="4">
    <source>
        <dbReference type="PROSITE-ProRule" id="PRU00335"/>
    </source>
</evidence>
<evidence type="ECO:0000313" key="7">
    <source>
        <dbReference type="EMBL" id="VEG74004.1"/>
    </source>
</evidence>
<evidence type="ECO:0000313" key="8">
    <source>
        <dbReference type="Proteomes" id="UP000276899"/>
    </source>
</evidence>
<keyword evidence="2 4" id="KW-0238">DNA-binding</keyword>
<accession>A0A448KAQ2</accession>
<dbReference type="PANTHER" id="PTHR30055">
    <property type="entry name" value="HTH-TYPE TRANSCRIPTIONAL REGULATOR RUTR"/>
    <property type="match status" value="1"/>
</dbReference>
<gene>
    <name evidence="7" type="primary">bm3R1</name>
    <name evidence="7" type="ORF">NCTC11923_00621</name>
</gene>
<dbReference type="InterPro" id="IPR050109">
    <property type="entry name" value="HTH-type_TetR-like_transc_reg"/>
</dbReference>
<proteinExistence type="predicted"/>
<dbReference type="Pfam" id="PF17754">
    <property type="entry name" value="TetR_C_14"/>
    <property type="match status" value="1"/>
</dbReference>
<dbReference type="Proteomes" id="UP000276899">
    <property type="component" value="Chromosome"/>
</dbReference>
<dbReference type="RefSeq" id="WP_051280949.1">
    <property type="nucleotide sequence ID" value="NZ_CBCRWE010000005.1"/>
</dbReference>
<dbReference type="KEGG" id="asla:NCTC11923_00621"/>
<dbReference type="SUPFAM" id="SSF46689">
    <property type="entry name" value="Homeodomain-like"/>
    <property type="match status" value="1"/>
</dbReference>
<keyword evidence="3" id="KW-0804">Transcription</keyword>
<organism evidence="7 8">
    <name type="scientific">Actinomyces slackii</name>
    <dbReference type="NCBI Taxonomy" id="52774"/>
    <lineage>
        <taxon>Bacteria</taxon>
        <taxon>Bacillati</taxon>
        <taxon>Actinomycetota</taxon>
        <taxon>Actinomycetes</taxon>
        <taxon>Actinomycetales</taxon>
        <taxon>Actinomycetaceae</taxon>
        <taxon>Actinomyces</taxon>
    </lineage>
</organism>
<evidence type="ECO:0000256" key="5">
    <source>
        <dbReference type="SAM" id="MobiDB-lite"/>
    </source>
</evidence>
<evidence type="ECO:0000256" key="2">
    <source>
        <dbReference type="ARBA" id="ARBA00023125"/>
    </source>
</evidence>
<feature type="region of interest" description="Disordered" evidence="5">
    <location>
        <begin position="1"/>
        <end position="25"/>
    </location>
</feature>
<feature type="domain" description="HTH tetR-type" evidence="6">
    <location>
        <begin position="29"/>
        <end position="89"/>
    </location>
</feature>
<dbReference type="Gene3D" id="1.10.357.10">
    <property type="entry name" value="Tetracycline Repressor, domain 2"/>
    <property type="match status" value="1"/>
</dbReference>
<dbReference type="GO" id="GO:0003700">
    <property type="term" value="F:DNA-binding transcription factor activity"/>
    <property type="evidence" value="ECO:0007669"/>
    <property type="project" value="TreeGrafter"/>
</dbReference>
<dbReference type="GO" id="GO:0000976">
    <property type="term" value="F:transcription cis-regulatory region binding"/>
    <property type="evidence" value="ECO:0007669"/>
    <property type="project" value="TreeGrafter"/>
</dbReference>
<dbReference type="InterPro" id="IPR001647">
    <property type="entry name" value="HTH_TetR"/>
</dbReference>